<evidence type="ECO:0000313" key="2">
    <source>
        <dbReference type="EMBL" id="CAB4673617.1"/>
    </source>
</evidence>
<proteinExistence type="predicted"/>
<dbReference type="AlphaFoldDB" id="A0A6J6MHJ6"/>
<dbReference type="InterPro" id="IPR016092">
    <property type="entry name" value="ATAP"/>
</dbReference>
<dbReference type="Pfam" id="PF01521">
    <property type="entry name" value="Fe-S_biosyn"/>
    <property type="match status" value="1"/>
</dbReference>
<evidence type="ECO:0000313" key="3">
    <source>
        <dbReference type="EMBL" id="CAB5009318.1"/>
    </source>
</evidence>
<dbReference type="SUPFAM" id="SSF89360">
    <property type="entry name" value="HesB-like domain"/>
    <property type="match status" value="1"/>
</dbReference>
<dbReference type="InterPro" id="IPR017870">
    <property type="entry name" value="FeS_cluster_insertion_CS"/>
</dbReference>
<dbReference type="GO" id="GO:0016226">
    <property type="term" value="P:iron-sulfur cluster assembly"/>
    <property type="evidence" value="ECO:0007669"/>
    <property type="project" value="InterPro"/>
</dbReference>
<reference evidence="2" key="1">
    <citation type="submission" date="2020-05" db="EMBL/GenBank/DDBJ databases">
        <authorList>
            <person name="Chiriac C."/>
            <person name="Salcher M."/>
            <person name="Ghai R."/>
            <person name="Kavagutti S V."/>
        </authorList>
    </citation>
    <scope>NUCLEOTIDE SEQUENCE</scope>
</reference>
<dbReference type="InterPro" id="IPR035903">
    <property type="entry name" value="HesB-like_dom_sf"/>
</dbReference>
<dbReference type="PANTHER" id="PTHR43011">
    <property type="entry name" value="IRON-SULFUR CLUSTER ASSEMBLY 2 HOMOLOG, MITOCHONDRIAL"/>
    <property type="match status" value="1"/>
</dbReference>
<organism evidence="2">
    <name type="scientific">freshwater metagenome</name>
    <dbReference type="NCBI Taxonomy" id="449393"/>
    <lineage>
        <taxon>unclassified sequences</taxon>
        <taxon>metagenomes</taxon>
        <taxon>ecological metagenomes</taxon>
    </lineage>
</organism>
<protein>
    <submittedName>
        <fullName evidence="2">Unannotated protein</fullName>
    </submittedName>
</protein>
<feature type="domain" description="Core" evidence="1">
    <location>
        <begin position="13"/>
        <end position="111"/>
    </location>
</feature>
<dbReference type="EMBL" id="CAFBPF010000063">
    <property type="protein sequence ID" value="CAB5009318.1"/>
    <property type="molecule type" value="Genomic_DNA"/>
</dbReference>
<dbReference type="PROSITE" id="PS01152">
    <property type="entry name" value="HESB"/>
    <property type="match status" value="1"/>
</dbReference>
<accession>A0A6J6MHJ6</accession>
<dbReference type="PANTHER" id="PTHR43011:SF1">
    <property type="entry name" value="IRON-SULFUR CLUSTER ASSEMBLY 2 HOMOLOG, MITOCHONDRIAL"/>
    <property type="match status" value="1"/>
</dbReference>
<gene>
    <name evidence="2" type="ORF">UFOPK2242_01601</name>
    <name evidence="3" type="ORF">UFOPK4071_00632</name>
</gene>
<dbReference type="Gene3D" id="2.60.300.12">
    <property type="entry name" value="HesB-like domain"/>
    <property type="match status" value="1"/>
</dbReference>
<dbReference type="NCBIfam" id="NF010147">
    <property type="entry name" value="PRK13623.1"/>
    <property type="match status" value="1"/>
</dbReference>
<dbReference type="GO" id="GO:0051537">
    <property type="term" value="F:2 iron, 2 sulfur cluster binding"/>
    <property type="evidence" value="ECO:0007669"/>
    <property type="project" value="TreeGrafter"/>
</dbReference>
<evidence type="ECO:0000259" key="1">
    <source>
        <dbReference type="Pfam" id="PF01521"/>
    </source>
</evidence>
<dbReference type="InterPro" id="IPR000361">
    <property type="entry name" value="ATAP_core_dom"/>
</dbReference>
<dbReference type="GO" id="GO:0005506">
    <property type="term" value="F:iron ion binding"/>
    <property type="evidence" value="ECO:0007669"/>
    <property type="project" value="TreeGrafter"/>
</dbReference>
<sequence>MFTVTDARAQFLLTDAAASKLKELIDAEDQEGLALRVAVRPGGCSGFSYEMFFDADIAEDDVKTEQAGVMVVVDAASILHLGGASLDYKDGLQGAGFNISNPNAERTCGCGSSFS</sequence>
<dbReference type="NCBIfam" id="TIGR00049">
    <property type="entry name" value="iron-sulfur cluster assembly accessory protein"/>
    <property type="match status" value="1"/>
</dbReference>
<dbReference type="GO" id="GO:0051539">
    <property type="term" value="F:4 iron, 4 sulfur cluster binding"/>
    <property type="evidence" value="ECO:0007669"/>
    <property type="project" value="TreeGrafter"/>
</dbReference>
<dbReference type="EMBL" id="CAEZWM010000272">
    <property type="protein sequence ID" value="CAB4673617.1"/>
    <property type="molecule type" value="Genomic_DNA"/>
</dbReference>
<name>A0A6J6MHJ6_9ZZZZ</name>